<dbReference type="SMART" id="SM00235">
    <property type="entry name" value="ZnMc"/>
    <property type="match status" value="1"/>
</dbReference>
<name>A0ABY5AS01_9CYAN</name>
<reference evidence="2" key="1">
    <citation type="submission" date="2022-06" db="EMBL/GenBank/DDBJ databases">
        <title>Genome sequence of Phormidium yuhuli AB48 isolated from an industrial photobioreactor environment.</title>
        <authorList>
            <person name="Qiu Y."/>
            <person name="Noonan A.J.C."/>
            <person name="Dofher K."/>
            <person name="Koch M."/>
            <person name="Kieft B."/>
            <person name="Lin X."/>
            <person name="Ziels R.M."/>
            <person name="Hallam S.J."/>
        </authorList>
    </citation>
    <scope>NUCLEOTIDE SEQUENCE</scope>
    <source>
        <strain evidence="2">AB48</strain>
    </source>
</reference>
<dbReference type="InterPro" id="IPR006026">
    <property type="entry name" value="Peptidase_Metallo"/>
</dbReference>
<evidence type="ECO:0000313" key="3">
    <source>
        <dbReference type="Proteomes" id="UP001056708"/>
    </source>
</evidence>
<dbReference type="InterPro" id="IPR024079">
    <property type="entry name" value="MetalloPept_cat_dom_sf"/>
</dbReference>
<keyword evidence="3" id="KW-1185">Reference proteome</keyword>
<dbReference type="CDD" id="cd04279">
    <property type="entry name" value="ZnMc_MMP_like_1"/>
    <property type="match status" value="1"/>
</dbReference>
<accession>A0ABY5AS01</accession>
<evidence type="ECO:0000313" key="2">
    <source>
        <dbReference type="EMBL" id="USR91999.1"/>
    </source>
</evidence>
<dbReference type="Gene3D" id="3.40.390.10">
    <property type="entry name" value="Collagenase (Catalytic Domain)"/>
    <property type="match status" value="1"/>
</dbReference>
<sequence length="242" mass="27633">MQAGSKRRQGRRRQGWMALAIALVLLICWLQPLNATQESGPSGILLEDLPYRSHPLPASLGAIAPEGEHYGEQLEETEFGALVWSDFPVRLYLDGHPPESWRESMTAVIGEWGEYLPLELVEDADSADIVIWQRRPPPRRLGDDFRAAAARVSYSLYWREEQLGHRMEILISPTQGTEAAQAALRHELGHGLGIWGHSDRPTDVMYYSQVRRPPHLSSRDLRTLRYVYEQPTRLGWPWESES</sequence>
<protein>
    <submittedName>
        <fullName evidence="2">Peptidase</fullName>
    </submittedName>
</protein>
<feature type="domain" description="Peptidase metallopeptidase" evidence="1">
    <location>
        <begin position="80"/>
        <end position="230"/>
    </location>
</feature>
<dbReference type="RefSeq" id="WP_252664078.1">
    <property type="nucleotide sequence ID" value="NZ_CP098611.1"/>
</dbReference>
<gene>
    <name evidence="2" type="ORF">NEA10_04545</name>
</gene>
<dbReference type="Proteomes" id="UP001056708">
    <property type="component" value="Chromosome"/>
</dbReference>
<organism evidence="2 3">
    <name type="scientific">Phormidium yuhuli AB48</name>
    <dbReference type="NCBI Taxonomy" id="2940671"/>
    <lineage>
        <taxon>Bacteria</taxon>
        <taxon>Bacillati</taxon>
        <taxon>Cyanobacteriota</taxon>
        <taxon>Cyanophyceae</taxon>
        <taxon>Oscillatoriophycideae</taxon>
        <taxon>Oscillatoriales</taxon>
        <taxon>Oscillatoriaceae</taxon>
        <taxon>Phormidium</taxon>
        <taxon>Phormidium yuhuli</taxon>
    </lineage>
</organism>
<dbReference type="EMBL" id="CP098611">
    <property type="protein sequence ID" value="USR91999.1"/>
    <property type="molecule type" value="Genomic_DNA"/>
</dbReference>
<evidence type="ECO:0000259" key="1">
    <source>
        <dbReference type="SMART" id="SM00235"/>
    </source>
</evidence>
<proteinExistence type="predicted"/>
<dbReference type="SUPFAM" id="SSF55486">
    <property type="entry name" value="Metalloproteases ('zincins'), catalytic domain"/>
    <property type="match status" value="1"/>
</dbReference>